<dbReference type="AlphaFoldDB" id="A0A939DMJ2"/>
<feature type="modified residue" description="4-aspartylphosphate" evidence="1">
    <location>
        <position position="57"/>
    </location>
</feature>
<reference evidence="3" key="1">
    <citation type="submission" date="2021-03" db="EMBL/GenBank/DDBJ databases">
        <title>novel species isolated from a fishpond in China.</title>
        <authorList>
            <person name="Lu H."/>
            <person name="Cai Z."/>
        </authorList>
    </citation>
    <scope>NUCLEOTIDE SEQUENCE</scope>
    <source>
        <strain evidence="3">JCM 30855</strain>
    </source>
</reference>
<dbReference type="Pfam" id="PF00072">
    <property type="entry name" value="Response_reg"/>
    <property type="match status" value="1"/>
</dbReference>
<dbReference type="InterPro" id="IPR001789">
    <property type="entry name" value="Sig_transdc_resp-reg_receiver"/>
</dbReference>
<feature type="domain" description="Response regulatory" evidence="2">
    <location>
        <begin position="7"/>
        <end position="126"/>
    </location>
</feature>
<dbReference type="RefSeq" id="WP_206572661.1">
    <property type="nucleotide sequence ID" value="NZ_JAFKCV010000002.1"/>
</dbReference>
<dbReference type="SUPFAM" id="SSF48452">
    <property type="entry name" value="TPR-like"/>
    <property type="match status" value="1"/>
</dbReference>
<evidence type="ECO:0000313" key="4">
    <source>
        <dbReference type="Proteomes" id="UP000664654"/>
    </source>
</evidence>
<protein>
    <submittedName>
        <fullName evidence="3">Response regulator</fullName>
    </submittedName>
</protein>
<gene>
    <name evidence="3" type="ORF">J0A66_04875</name>
</gene>
<sequence>MESGKINIAIVEDNGVARLNLRNHLLEMGFSDVGCYSHGRELKPVLRQRHFDLILMDFHLGLHKNGVEVVNELQKEGLLKPSTSVVFVTSDRMPMIVGQIVDVHPDALVLKPYTIKNLERTLSGCIRLNQYLRPVLKLMDQDQYQQALDRLNVMLENNPNPKIHTSMIKLKARLLIKLSRFKEAARIYEQILEGSDKVIWARWGLIQCTNLAGETEKSEEMLESMLGTHLTNDKACEWLTRINIDKEDYDKAELYIDKIKDGELSLSAARLKAHLYQAQDRMDDAIALLEKKRESNRNIREKFIEISLDLARCYLTLAESKPENERPKQLQVARFLIGSAGRNLHGQEMDIKRNVLTALAALMEGDTEKARELLSAEGGRDAEQMDIATPSDAVNAWHGLGEQATASELLHELEQRLKGLPDENEKTVSNLMMHKNQTALGDKKSRALTFNKQGLEFYVKDEFAQAIDLFYQAYLLFPAEAAFSVNLLQSMVEAGQAEHKKASIESLLNELSGQNLSKANAERVTDIREKIRKQKLI</sequence>
<accession>A0A939DMJ2</accession>
<dbReference type="Gene3D" id="1.25.40.10">
    <property type="entry name" value="Tetratricopeptide repeat domain"/>
    <property type="match status" value="1"/>
</dbReference>
<dbReference type="Proteomes" id="UP000664654">
    <property type="component" value="Unassembled WGS sequence"/>
</dbReference>
<dbReference type="SMART" id="SM00448">
    <property type="entry name" value="REC"/>
    <property type="match status" value="1"/>
</dbReference>
<dbReference type="GO" id="GO:0000160">
    <property type="term" value="P:phosphorelay signal transduction system"/>
    <property type="evidence" value="ECO:0007669"/>
    <property type="project" value="InterPro"/>
</dbReference>
<dbReference type="SUPFAM" id="SSF52172">
    <property type="entry name" value="CheY-like"/>
    <property type="match status" value="1"/>
</dbReference>
<keyword evidence="1" id="KW-0597">Phosphoprotein</keyword>
<name>A0A939DMJ2_9ALTE</name>
<comment type="caution">
    <text evidence="3">The sequence shown here is derived from an EMBL/GenBank/DDBJ whole genome shotgun (WGS) entry which is preliminary data.</text>
</comment>
<proteinExistence type="predicted"/>
<dbReference type="Gene3D" id="3.40.50.2300">
    <property type="match status" value="1"/>
</dbReference>
<dbReference type="InterPro" id="IPR011006">
    <property type="entry name" value="CheY-like_superfamily"/>
</dbReference>
<evidence type="ECO:0000313" key="3">
    <source>
        <dbReference type="EMBL" id="MBN7824556.1"/>
    </source>
</evidence>
<keyword evidence="4" id="KW-1185">Reference proteome</keyword>
<dbReference type="EMBL" id="JAFKCV010000002">
    <property type="protein sequence ID" value="MBN7824556.1"/>
    <property type="molecule type" value="Genomic_DNA"/>
</dbReference>
<evidence type="ECO:0000259" key="2">
    <source>
        <dbReference type="PROSITE" id="PS50110"/>
    </source>
</evidence>
<dbReference type="PROSITE" id="PS50110">
    <property type="entry name" value="RESPONSE_REGULATORY"/>
    <property type="match status" value="1"/>
</dbReference>
<organism evidence="3 4">
    <name type="scientific">Bowmanella dokdonensis</name>
    <dbReference type="NCBI Taxonomy" id="751969"/>
    <lineage>
        <taxon>Bacteria</taxon>
        <taxon>Pseudomonadati</taxon>
        <taxon>Pseudomonadota</taxon>
        <taxon>Gammaproteobacteria</taxon>
        <taxon>Alteromonadales</taxon>
        <taxon>Alteromonadaceae</taxon>
        <taxon>Bowmanella</taxon>
    </lineage>
</organism>
<dbReference type="InterPro" id="IPR011990">
    <property type="entry name" value="TPR-like_helical_dom_sf"/>
</dbReference>
<evidence type="ECO:0000256" key="1">
    <source>
        <dbReference type="PROSITE-ProRule" id="PRU00169"/>
    </source>
</evidence>